<reference evidence="3" key="2">
    <citation type="journal article" date="2019" name="Int. J. Syst. Evol. Microbiol.">
        <title>The Global Catalogue of Microorganisms (GCM) 10K type strain sequencing project: providing services to taxonomists for standard genome sequencing and annotation.</title>
        <authorList>
            <consortium name="The Broad Institute Genomics Platform"/>
            <consortium name="The Broad Institute Genome Sequencing Center for Infectious Disease"/>
            <person name="Wu L."/>
            <person name="Ma J."/>
        </authorList>
    </citation>
    <scope>NUCLEOTIDE SEQUENCE [LARGE SCALE GENOMIC DNA]</scope>
    <source>
        <strain evidence="3">JCM 12607</strain>
    </source>
</reference>
<dbReference type="EMBL" id="JBHTGL010000006">
    <property type="protein sequence ID" value="MFD0622471.1"/>
    <property type="molecule type" value="Genomic_DNA"/>
</dbReference>
<dbReference type="EMBL" id="JBHTGL010000005">
    <property type="protein sequence ID" value="MFD0622156.1"/>
    <property type="molecule type" value="Genomic_DNA"/>
</dbReference>
<reference evidence="1" key="3">
    <citation type="submission" date="2024-09" db="EMBL/GenBank/DDBJ databases">
        <authorList>
            <person name="Sun Q."/>
            <person name="Mori K."/>
        </authorList>
    </citation>
    <scope>NUCLEOTIDE SEQUENCE</scope>
    <source>
        <strain evidence="1">JCM 12607</strain>
    </source>
</reference>
<gene>
    <name evidence="1" type="ORF">ACFQ2K_04345</name>
    <name evidence="2" type="ORF">ACFQ2K_06110</name>
</gene>
<sequence>MGYMAPGYDPGEDGQFRTVRAKAIKFSGAVEGYVQQPTAEFLGFGATFACHDDSIKCLYF</sequence>
<evidence type="ECO:0000313" key="1">
    <source>
        <dbReference type="EMBL" id="MFD0622156.1"/>
    </source>
</evidence>
<reference evidence="1" key="1">
    <citation type="journal article" date="2014" name="Int. J. Syst. Evol. Microbiol.">
        <title>Complete genome of a new Firmicutes species belonging to the dominant human colonic microbiota ('Ruminococcus bicirculans') reveals two chromosomes and a selective capacity to utilize plant glucans.</title>
        <authorList>
            <consortium name="NISC Comparative Sequencing Program"/>
            <person name="Wegmann U."/>
            <person name="Louis P."/>
            <person name="Goesmann A."/>
            <person name="Henrissat B."/>
            <person name="Duncan S.H."/>
            <person name="Flint H.J."/>
        </authorList>
    </citation>
    <scope>NUCLEOTIDE SEQUENCE</scope>
    <source>
        <strain evidence="1">JCM 12607</strain>
    </source>
</reference>
<dbReference type="Proteomes" id="UP001596915">
    <property type="component" value="Unassembled WGS sequence"/>
</dbReference>
<name>A0ABW2WP94_9ACTN</name>
<proteinExistence type="predicted"/>
<keyword evidence="3" id="KW-1185">Reference proteome</keyword>
<accession>A0ABW2WP94</accession>
<organism evidence="1 3">
    <name type="scientific">Streptomyces sanglieri</name>
    <dbReference type="NCBI Taxonomy" id="193460"/>
    <lineage>
        <taxon>Bacteria</taxon>
        <taxon>Bacillati</taxon>
        <taxon>Actinomycetota</taxon>
        <taxon>Actinomycetes</taxon>
        <taxon>Kitasatosporales</taxon>
        <taxon>Streptomycetaceae</taxon>
        <taxon>Streptomyces</taxon>
    </lineage>
</organism>
<evidence type="ECO:0000313" key="2">
    <source>
        <dbReference type="EMBL" id="MFD0622471.1"/>
    </source>
</evidence>
<comment type="caution">
    <text evidence="1">The sequence shown here is derived from an EMBL/GenBank/DDBJ whole genome shotgun (WGS) entry which is preliminary data.</text>
</comment>
<evidence type="ECO:0000313" key="3">
    <source>
        <dbReference type="Proteomes" id="UP001596915"/>
    </source>
</evidence>
<protein>
    <submittedName>
        <fullName evidence="1">Uncharacterized protein</fullName>
    </submittedName>
</protein>